<dbReference type="Proteomes" id="UP000305202">
    <property type="component" value="Unassembled WGS sequence"/>
</dbReference>
<accession>A0ABY2SFH9</accession>
<dbReference type="CDD" id="cd08946">
    <property type="entry name" value="SDR_e"/>
    <property type="match status" value="1"/>
</dbReference>
<comment type="caution">
    <text evidence="4">The sequence shown here is derived from an EMBL/GenBank/DDBJ whole genome shotgun (WGS) entry which is preliminary data.</text>
</comment>
<organism evidence="4 5">
    <name type="scientific">Martelella alba</name>
    <dbReference type="NCBI Taxonomy" id="2590451"/>
    <lineage>
        <taxon>Bacteria</taxon>
        <taxon>Pseudomonadati</taxon>
        <taxon>Pseudomonadota</taxon>
        <taxon>Alphaproteobacteria</taxon>
        <taxon>Hyphomicrobiales</taxon>
        <taxon>Aurantimonadaceae</taxon>
        <taxon>Martelella</taxon>
    </lineage>
</organism>
<reference evidence="4 5" key="1">
    <citation type="submission" date="2019-04" db="EMBL/GenBank/DDBJ databases">
        <authorList>
            <person name="Li M."/>
            <person name="Gao C."/>
        </authorList>
    </citation>
    <scope>NUCLEOTIDE SEQUENCE [LARGE SCALE GENOMIC DNA]</scope>
    <source>
        <strain evidence="4 5">BGMRC 2031</strain>
    </source>
</reference>
<name>A0ABY2SFH9_9HYPH</name>
<evidence type="ECO:0000256" key="1">
    <source>
        <dbReference type="ARBA" id="ARBA00005125"/>
    </source>
</evidence>
<dbReference type="InterPro" id="IPR036291">
    <property type="entry name" value="NAD(P)-bd_dom_sf"/>
</dbReference>
<sequence length="266" mass="29409">MKTILITGAAGGIGTRLRPYLRDRYRLRLFDRVGCKDIQKNEEQVIGDIADREDVLNACENIAGIIHLACAYSLHITFEDTLQANYRGMIYLLDACRHYNIPRFVYASSHHVVGHHPASGFYDDHASVAPDGFYALSKVFGESALALYVHKIGLKGLSIRIGSAVDKVMDGRRLHIWLSAADMAQLTLIGLEHPDARGDIVYGISACPGAFFPNDRARELGYTPQDNAQANLAVDFIPLDEMPDEEGPAWVGGPYIPFPPEIGEQR</sequence>
<protein>
    <submittedName>
        <fullName evidence="4">NAD(P)-dependent oxidoreductase</fullName>
    </submittedName>
</protein>
<dbReference type="PANTHER" id="PTHR43000">
    <property type="entry name" value="DTDP-D-GLUCOSE 4,6-DEHYDRATASE-RELATED"/>
    <property type="match status" value="1"/>
</dbReference>
<dbReference type="Pfam" id="PF01370">
    <property type="entry name" value="Epimerase"/>
    <property type="match status" value="1"/>
</dbReference>
<keyword evidence="5" id="KW-1185">Reference proteome</keyword>
<dbReference type="InterPro" id="IPR001509">
    <property type="entry name" value="Epimerase_deHydtase"/>
</dbReference>
<evidence type="ECO:0000313" key="4">
    <source>
        <dbReference type="EMBL" id="TKI03736.1"/>
    </source>
</evidence>
<dbReference type="Gene3D" id="3.40.50.720">
    <property type="entry name" value="NAD(P)-binding Rossmann-like Domain"/>
    <property type="match status" value="1"/>
</dbReference>
<comment type="pathway">
    <text evidence="1">Bacterial outer membrane biogenesis; LPS O-antigen biosynthesis.</text>
</comment>
<feature type="domain" description="NAD-dependent epimerase/dehydratase" evidence="3">
    <location>
        <begin position="4"/>
        <end position="162"/>
    </location>
</feature>
<dbReference type="EMBL" id="SZPQ01000039">
    <property type="protein sequence ID" value="TKI03736.1"/>
    <property type="molecule type" value="Genomic_DNA"/>
</dbReference>
<gene>
    <name evidence="4" type="ORF">FCN80_20670</name>
</gene>
<dbReference type="RefSeq" id="WP_136992241.1">
    <property type="nucleotide sequence ID" value="NZ_SZPQ01000039.1"/>
</dbReference>
<evidence type="ECO:0000313" key="5">
    <source>
        <dbReference type="Proteomes" id="UP000305202"/>
    </source>
</evidence>
<evidence type="ECO:0000259" key="3">
    <source>
        <dbReference type="Pfam" id="PF01370"/>
    </source>
</evidence>
<dbReference type="SUPFAM" id="SSF51735">
    <property type="entry name" value="NAD(P)-binding Rossmann-fold domains"/>
    <property type="match status" value="1"/>
</dbReference>
<evidence type="ECO:0000256" key="2">
    <source>
        <dbReference type="ARBA" id="ARBA00007637"/>
    </source>
</evidence>
<proteinExistence type="inferred from homology"/>
<comment type="similarity">
    <text evidence="2">Belongs to the NAD(P)-dependent epimerase/dehydratase family.</text>
</comment>